<name>A0AAW8NSK4_9GAMM</name>
<organism evidence="3 5">
    <name type="scientific">Shewanella fidelis</name>
    <dbReference type="NCBI Taxonomy" id="173509"/>
    <lineage>
        <taxon>Bacteria</taxon>
        <taxon>Pseudomonadati</taxon>
        <taxon>Pseudomonadota</taxon>
        <taxon>Gammaproteobacteria</taxon>
        <taxon>Alteromonadales</taxon>
        <taxon>Shewanellaceae</taxon>
        <taxon>Shewanella</taxon>
    </lineage>
</organism>
<protein>
    <submittedName>
        <fullName evidence="3">Aminotransferase class V-fold PLP-dependent enzyme</fullName>
    </submittedName>
</protein>
<reference evidence="3" key="2">
    <citation type="submission" date="2022-11" db="EMBL/GenBank/DDBJ databases">
        <title>Prophages regulate Shewanella fidelis motility and biofilm formation: implications for gut colonization dynamics in Ciona robusta.</title>
        <authorList>
            <person name="Natarajan O."/>
            <person name="Gibboney S.L."/>
            <person name="Young M.N."/>
            <person name="Lim S.J."/>
            <person name="Pluta N."/>
            <person name="Atkinson C.G.F."/>
            <person name="Leigh B.A."/>
            <person name="Liberti A."/>
            <person name="Kees E."/>
            <person name="Breitbart M."/>
            <person name="Gralnick J."/>
            <person name="Dishaw L.J."/>
        </authorList>
    </citation>
    <scope>NUCLEOTIDE SEQUENCE</scope>
    <source>
        <strain evidence="3">3313</strain>
    </source>
</reference>
<dbReference type="InterPro" id="IPR000192">
    <property type="entry name" value="Aminotrans_V_dom"/>
</dbReference>
<reference evidence="4 6" key="1">
    <citation type="journal article" date="2022" name="bioRxiv">
        <title>Prophages regulate Shewanella fidelis 3313 motility and biofilm formation: implications for gut colonization dynamics in Ciona robusta.</title>
        <authorList>
            <person name="Natarajan O."/>
            <person name="Gibboney S.L."/>
            <person name="Young M.N."/>
            <person name="Lim S.J."/>
            <person name="Pluta N."/>
            <person name="Atkinson C.G."/>
            <person name="Leigh B.A."/>
            <person name="Liberti A."/>
            <person name="Kees E.D."/>
            <person name="Breitbart M."/>
            <person name="Gralnick J.A."/>
            <person name="Dishaw L.J."/>
        </authorList>
    </citation>
    <scope>NUCLEOTIDE SEQUENCE [LARGE SCALE GENOMIC DNA]</scope>
    <source>
        <strain evidence="4 6">JG4066</strain>
    </source>
</reference>
<dbReference type="Pfam" id="PF00266">
    <property type="entry name" value="Aminotran_5"/>
    <property type="match status" value="1"/>
</dbReference>
<dbReference type="InterPro" id="IPR015422">
    <property type="entry name" value="PyrdxlP-dep_Trfase_small"/>
</dbReference>
<dbReference type="EMBL" id="JAPMLE010000001">
    <property type="protein sequence ID" value="MDR8525531.1"/>
    <property type="molecule type" value="Genomic_DNA"/>
</dbReference>
<proteinExistence type="predicted"/>
<evidence type="ECO:0000313" key="3">
    <source>
        <dbReference type="EMBL" id="MDR8525531.1"/>
    </source>
</evidence>
<evidence type="ECO:0000259" key="2">
    <source>
        <dbReference type="Pfam" id="PF00266"/>
    </source>
</evidence>
<dbReference type="GO" id="GO:0008483">
    <property type="term" value="F:transaminase activity"/>
    <property type="evidence" value="ECO:0007669"/>
    <property type="project" value="UniProtKB-KW"/>
</dbReference>
<dbReference type="AlphaFoldDB" id="A0AAW8NSK4"/>
<dbReference type="RefSeq" id="WP_310655651.1">
    <property type="nucleotide sequence ID" value="NZ_JAPMLA010000004.1"/>
</dbReference>
<gene>
    <name evidence="3" type="ORF">OS133_18105</name>
    <name evidence="4" type="ORF">OS134_16215</name>
</gene>
<comment type="caution">
    <text evidence="3">The sequence shown here is derived from an EMBL/GenBank/DDBJ whole genome shotgun (WGS) entry which is preliminary data.</text>
</comment>
<dbReference type="SUPFAM" id="SSF53383">
    <property type="entry name" value="PLP-dependent transferases"/>
    <property type="match status" value="1"/>
</dbReference>
<keyword evidence="6" id="KW-1185">Reference proteome</keyword>
<evidence type="ECO:0000313" key="6">
    <source>
        <dbReference type="Proteomes" id="UP001271263"/>
    </source>
</evidence>
<sequence>MESFKQDFVLTTDSYLLSHSVGRPLVTAQQHFNEQFFIPWQHSASEPWPEWLKVIDRFNASLARLFNAEANEFCPQVNLSSALTKLVMSLPQLQQSNAVVLMSEIDFPSMGFVLQKALPDSCELRFIPKDLDMTDAAVWQTYISDDIDLVFVSHVYSNTGQQAPLADIVAAAKSKQALTVIDVAQSAGIIPIDLQQLQPDFLIGSCVKWLCGGPGAAYLWVNSIHIDSCQPIDVGWFSHENPFEFDIHDFRYHPSALRFWGGTPAIAPYAIAAHSIDYFANVGSQHLREHNQNLVNLLHQHFGDIVVSPSLASKCSGTAILNFGAQQQRVLSALKLANVSIDVRSQGIRVSPHIYNDAEDINRLITAVEHS</sequence>
<keyword evidence="1" id="KW-0663">Pyridoxal phosphate</keyword>
<dbReference type="EMBL" id="JAPMLD010000008">
    <property type="protein sequence ID" value="MDW4825615.1"/>
    <property type="molecule type" value="Genomic_DNA"/>
</dbReference>
<dbReference type="Proteomes" id="UP001259340">
    <property type="component" value="Unassembled WGS sequence"/>
</dbReference>
<dbReference type="Gene3D" id="3.40.640.10">
    <property type="entry name" value="Type I PLP-dependent aspartate aminotransferase-like (Major domain)"/>
    <property type="match status" value="1"/>
</dbReference>
<keyword evidence="3" id="KW-0808">Transferase</keyword>
<dbReference type="Proteomes" id="UP001271263">
    <property type="component" value="Unassembled WGS sequence"/>
</dbReference>
<evidence type="ECO:0000256" key="1">
    <source>
        <dbReference type="ARBA" id="ARBA00022898"/>
    </source>
</evidence>
<dbReference type="Gene3D" id="3.90.1150.10">
    <property type="entry name" value="Aspartate Aminotransferase, domain 1"/>
    <property type="match status" value="1"/>
</dbReference>
<dbReference type="InterPro" id="IPR015421">
    <property type="entry name" value="PyrdxlP-dep_Trfase_major"/>
</dbReference>
<dbReference type="PANTHER" id="PTHR43586">
    <property type="entry name" value="CYSTEINE DESULFURASE"/>
    <property type="match status" value="1"/>
</dbReference>
<dbReference type="InterPro" id="IPR015424">
    <property type="entry name" value="PyrdxlP-dep_Trfase"/>
</dbReference>
<keyword evidence="3" id="KW-0032">Aminotransferase</keyword>
<dbReference type="PANTHER" id="PTHR43586:SF4">
    <property type="entry name" value="ISOPENICILLIN N EPIMERASE"/>
    <property type="match status" value="1"/>
</dbReference>
<evidence type="ECO:0000313" key="4">
    <source>
        <dbReference type="EMBL" id="MDW4825615.1"/>
    </source>
</evidence>
<feature type="domain" description="Aminotransferase class V" evidence="2">
    <location>
        <begin position="59"/>
        <end position="363"/>
    </location>
</feature>
<evidence type="ECO:0000313" key="5">
    <source>
        <dbReference type="Proteomes" id="UP001259340"/>
    </source>
</evidence>
<accession>A0AAW8NSK4</accession>